<reference evidence="1" key="1">
    <citation type="journal article" date="2023" name="G3 (Bethesda)">
        <title>Whole genome assembly and annotation of the endangered Caribbean coral Acropora cervicornis.</title>
        <authorList>
            <person name="Selwyn J.D."/>
            <person name="Vollmer S.V."/>
        </authorList>
    </citation>
    <scope>NUCLEOTIDE SEQUENCE</scope>
    <source>
        <strain evidence="1">K2</strain>
    </source>
</reference>
<dbReference type="EMBL" id="JARQWQ010000038">
    <property type="protein sequence ID" value="KAK2559978.1"/>
    <property type="molecule type" value="Genomic_DNA"/>
</dbReference>
<dbReference type="Proteomes" id="UP001249851">
    <property type="component" value="Unassembled WGS sequence"/>
</dbReference>
<accession>A0AAD9QEU5</accession>
<keyword evidence="2" id="KW-1185">Reference proteome</keyword>
<name>A0AAD9QEU5_ACRCE</name>
<evidence type="ECO:0000313" key="1">
    <source>
        <dbReference type="EMBL" id="KAK2559978.1"/>
    </source>
</evidence>
<protein>
    <submittedName>
        <fullName evidence="1">Uncharacterized protein</fullName>
    </submittedName>
</protein>
<organism evidence="1 2">
    <name type="scientific">Acropora cervicornis</name>
    <name type="common">Staghorn coral</name>
    <dbReference type="NCBI Taxonomy" id="6130"/>
    <lineage>
        <taxon>Eukaryota</taxon>
        <taxon>Metazoa</taxon>
        <taxon>Cnidaria</taxon>
        <taxon>Anthozoa</taxon>
        <taxon>Hexacorallia</taxon>
        <taxon>Scleractinia</taxon>
        <taxon>Astrocoeniina</taxon>
        <taxon>Acroporidae</taxon>
        <taxon>Acropora</taxon>
    </lineage>
</organism>
<proteinExistence type="predicted"/>
<evidence type="ECO:0000313" key="2">
    <source>
        <dbReference type="Proteomes" id="UP001249851"/>
    </source>
</evidence>
<gene>
    <name evidence="1" type="ORF">P5673_017562</name>
</gene>
<dbReference type="AlphaFoldDB" id="A0AAD9QEU5"/>
<comment type="caution">
    <text evidence="1">The sequence shown here is derived from an EMBL/GenBank/DDBJ whole genome shotgun (WGS) entry which is preliminary data.</text>
</comment>
<sequence length="114" mass="13171">MDKEVDMQWCSKTLFPGVGNSEQEKVIFADNVRFQQSKEFHEACRNEINATVYMLLENHTYKIQPIDAGCGRMMKVKIAAAIDRWLEAVDNLDKWHDKLSAKDFNDSVDWGSVE</sequence>
<reference evidence="1" key="2">
    <citation type="journal article" date="2023" name="Science">
        <title>Genomic signatures of disease resistance in endangered staghorn corals.</title>
        <authorList>
            <person name="Vollmer S.V."/>
            <person name="Selwyn J.D."/>
            <person name="Despard B.A."/>
            <person name="Roesel C.L."/>
        </authorList>
    </citation>
    <scope>NUCLEOTIDE SEQUENCE</scope>
    <source>
        <strain evidence="1">K2</strain>
    </source>
</reference>